<keyword evidence="4" id="KW-1185">Reference proteome</keyword>
<comment type="caution">
    <text evidence="3">The sequence shown here is derived from an EMBL/GenBank/DDBJ whole genome shotgun (WGS) entry which is preliminary data.</text>
</comment>
<dbReference type="InterPro" id="IPR001667">
    <property type="entry name" value="DDH_dom"/>
</dbReference>
<feature type="domain" description="DDH" evidence="1">
    <location>
        <begin position="18"/>
        <end position="157"/>
    </location>
</feature>
<dbReference type="PANTHER" id="PTHR47618">
    <property type="entry name" value="BIFUNCTIONAL OLIGORIBONUCLEASE AND PAP PHOSPHATASE NRNA"/>
    <property type="match status" value="1"/>
</dbReference>
<dbReference type="Pfam" id="PF02272">
    <property type="entry name" value="DHHA1"/>
    <property type="match status" value="1"/>
</dbReference>
<keyword evidence="3" id="KW-0378">Hydrolase</keyword>
<name>A0A841RCU2_9SPIO</name>
<dbReference type="EMBL" id="JACHGJ010000005">
    <property type="protein sequence ID" value="MBB6481057.1"/>
    <property type="molecule type" value="Genomic_DNA"/>
</dbReference>
<dbReference type="SUPFAM" id="SSF64182">
    <property type="entry name" value="DHH phosphoesterases"/>
    <property type="match status" value="1"/>
</dbReference>
<organism evidence="3 4">
    <name type="scientific">Spirochaeta isovalerica</name>
    <dbReference type="NCBI Taxonomy" id="150"/>
    <lineage>
        <taxon>Bacteria</taxon>
        <taxon>Pseudomonadati</taxon>
        <taxon>Spirochaetota</taxon>
        <taxon>Spirochaetia</taxon>
        <taxon>Spirochaetales</taxon>
        <taxon>Spirochaetaceae</taxon>
        <taxon>Spirochaeta</taxon>
    </lineage>
</organism>
<dbReference type="Gene3D" id="3.10.310.30">
    <property type="match status" value="1"/>
</dbReference>
<evidence type="ECO:0000313" key="4">
    <source>
        <dbReference type="Proteomes" id="UP000587760"/>
    </source>
</evidence>
<feature type="domain" description="DHHA1" evidence="2">
    <location>
        <begin position="235"/>
        <end position="317"/>
    </location>
</feature>
<dbReference type="AlphaFoldDB" id="A0A841RCU2"/>
<dbReference type="Gene3D" id="3.90.1640.10">
    <property type="entry name" value="inorganic pyrophosphatase (n-terminal core)"/>
    <property type="match status" value="1"/>
</dbReference>
<accession>A0A841RCU2</accession>
<evidence type="ECO:0000313" key="3">
    <source>
        <dbReference type="EMBL" id="MBB6481057.1"/>
    </source>
</evidence>
<dbReference type="EC" id="3.1.13.3" evidence="3"/>
<dbReference type="InterPro" id="IPR051319">
    <property type="entry name" value="Oligoribo/pAp-PDE_c-di-AMP_PDE"/>
</dbReference>
<dbReference type="GO" id="GO:0008441">
    <property type="term" value="F:3'(2'),5'-bisphosphate nucleotidase activity"/>
    <property type="evidence" value="ECO:0007669"/>
    <property type="project" value="UniProtKB-EC"/>
</dbReference>
<dbReference type="PANTHER" id="PTHR47618:SF1">
    <property type="entry name" value="BIFUNCTIONAL OLIGORIBONUCLEASE AND PAP PHOSPHATASE NRNA"/>
    <property type="match status" value="1"/>
</dbReference>
<sequence length="323" mass="35637">MERDARPILDALEKYDNFIIAGHQEPDGDCLCSQMALASFLKRKGKSAKLVSAGPFNRPEIRSWEKFFSSTIRNDDLQGSTLGIITDCSSPDRTGPLGEQLERLPLMVIDHHSAGEDFGDYRFIDSNSPSTTLLVQQLIEASGMELTEEEAEFIFLGFCTDTGFFRHIGSGKPDVFQAVSRLVEAGVSPNATHRVMTGGRTHGSRRLLGRILERSRLHFDGKLIISWETLEDRRELGTDDRDSDSMYQMLQSIGGVESVAVIQEEDLDLFSVGLRSNFDTDVGAIAKSFGGGGHRKAAGCTLKGSKDEVLDRIIKAFQILNNS</sequence>
<dbReference type="InterPro" id="IPR003156">
    <property type="entry name" value="DHHA1_dom"/>
</dbReference>
<evidence type="ECO:0000259" key="2">
    <source>
        <dbReference type="Pfam" id="PF02272"/>
    </source>
</evidence>
<dbReference type="GO" id="GO:0003676">
    <property type="term" value="F:nucleic acid binding"/>
    <property type="evidence" value="ECO:0007669"/>
    <property type="project" value="InterPro"/>
</dbReference>
<dbReference type="InterPro" id="IPR038763">
    <property type="entry name" value="DHH_sf"/>
</dbReference>
<protein>
    <submittedName>
        <fullName evidence="3">Phosphoesterase RecJ-like protein</fullName>
        <ecNumber evidence="3">3.1.13.3</ecNumber>
        <ecNumber evidence="3">3.1.3.7</ecNumber>
    </submittedName>
</protein>
<dbReference type="Pfam" id="PF01368">
    <property type="entry name" value="DHH"/>
    <property type="match status" value="1"/>
</dbReference>
<gene>
    <name evidence="3" type="ORF">HNR50_002730</name>
</gene>
<dbReference type="RefSeq" id="WP_184747303.1">
    <property type="nucleotide sequence ID" value="NZ_JACHGJ010000005.1"/>
</dbReference>
<reference evidence="3 4" key="1">
    <citation type="submission" date="2020-08" db="EMBL/GenBank/DDBJ databases">
        <title>Genomic Encyclopedia of Type Strains, Phase IV (KMG-IV): sequencing the most valuable type-strain genomes for metagenomic binning, comparative biology and taxonomic classification.</title>
        <authorList>
            <person name="Goeker M."/>
        </authorList>
    </citation>
    <scope>NUCLEOTIDE SEQUENCE [LARGE SCALE GENOMIC DNA]</scope>
    <source>
        <strain evidence="3 4">DSM 2461</strain>
    </source>
</reference>
<proteinExistence type="predicted"/>
<dbReference type="Proteomes" id="UP000587760">
    <property type="component" value="Unassembled WGS sequence"/>
</dbReference>
<dbReference type="EC" id="3.1.3.7" evidence="3"/>
<evidence type="ECO:0000259" key="1">
    <source>
        <dbReference type="Pfam" id="PF01368"/>
    </source>
</evidence>